<dbReference type="Gene3D" id="1.10.720.30">
    <property type="entry name" value="SAP domain"/>
    <property type="match status" value="1"/>
</dbReference>
<evidence type="ECO:0000313" key="3">
    <source>
        <dbReference type="Proteomes" id="UP000238825"/>
    </source>
</evidence>
<reference evidence="2 4" key="2">
    <citation type="submission" date="2018-06" db="EMBL/GenBank/DDBJ databases">
        <authorList>
            <consortium name="Pathogen Informatics"/>
            <person name="Doyle S."/>
        </authorList>
    </citation>
    <scope>NUCLEOTIDE SEQUENCE [LARGE SCALE GENOMIC DNA]</scope>
    <source>
        <strain evidence="2 4">NCTC10338</strain>
    </source>
</reference>
<evidence type="ECO:0000313" key="4">
    <source>
        <dbReference type="Proteomes" id="UP000255295"/>
    </source>
</evidence>
<dbReference type="Proteomes" id="UP000255295">
    <property type="component" value="Unassembled WGS sequence"/>
</dbReference>
<name>A0A2S0K684_LYSSH</name>
<dbReference type="GeneID" id="48278966"/>
<accession>A0A2S0K684</accession>
<dbReference type="AlphaFoldDB" id="A0A2S0K684"/>
<gene>
    <name evidence="1" type="ORF">LS41612_22430</name>
    <name evidence="2" type="ORF">NCTC10338_00155</name>
</gene>
<dbReference type="EMBL" id="CP019980">
    <property type="protein sequence ID" value="AVK98848.1"/>
    <property type="molecule type" value="Genomic_DNA"/>
</dbReference>
<dbReference type="RefSeq" id="WP_024362664.1">
    <property type="nucleotide sequence ID" value="NZ_BJNS01000014.1"/>
</dbReference>
<dbReference type="InterPro" id="IPR036361">
    <property type="entry name" value="SAP_dom_sf"/>
</dbReference>
<dbReference type="EMBL" id="UFSZ01000001">
    <property type="protein sequence ID" value="SUV15136.1"/>
    <property type="molecule type" value="Genomic_DNA"/>
</dbReference>
<evidence type="ECO:0000313" key="1">
    <source>
        <dbReference type="EMBL" id="AVK98848.1"/>
    </source>
</evidence>
<protein>
    <submittedName>
        <fullName evidence="2">Phage-like protein</fullName>
    </submittedName>
</protein>
<proteinExistence type="predicted"/>
<sequence>MPQYKKDDHIINATEKAYEVLYASRGYVPTTEESEYIELYGLSYEELDALQNEMLKKFLDQEEIEYKSRATKKELIALILGDEGVMDGTNGTENTHSNESK</sequence>
<evidence type="ECO:0000313" key="2">
    <source>
        <dbReference type="EMBL" id="SUV15136.1"/>
    </source>
</evidence>
<organism evidence="1 3">
    <name type="scientific">Lysinibacillus sphaericus</name>
    <name type="common">Bacillus sphaericus</name>
    <dbReference type="NCBI Taxonomy" id="1421"/>
    <lineage>
        <taxon>Bacteria</taxon>
        <taxon>Bacillati</taxon>
        <taxon>Bacillota</taxon>
        <taxon>Bacilli</taxon>
        <taxon>Bacillales</taxon>
        <taxon>Bacillaceae</taxon>
        <taxon>Lysinibacillus</taxon>
    </lineage>
</organism>
<dbReference type="Proteomes" id="UP000238825">
    <property type="component" value="Chromosome"/>
</dbReference>
<reference evidence="1 3" key="1">
    <citation type="submission" date="2017-03" db="EMBL/GenBank/DDBJ databases">
        <title>The whole genome sequencing and assembly of Lysinibacillus sphaericus DSM 28T strain.</title>
        <authorList>
            <person name="Lee Y.-J."/>
            <person name="Yi H."/>
            <person name="Bahn Y.-S."/>
            <person name="Kim J.F."/>
            <person name="Lee D.-W."/>
        </authorList>
    </citation>
    <scope>NUCLEOTIDE SEQUENCE [LARGE SCALE GENOMIC DNA]</scope>
    <source>
        <strain evidence="1 3">DSM 28</strain>
    </source>
</reference>